<evidence type="ECO:0000313" key="2">
    <source>
        <dbReference type="Proteomes" id="UP000724874"/>
    </source>
</evidence>
<dbReference type="Proteomes" id="UP000724874">
    <property type="component" value="Unassembled WGS sequence"/>
</dbReference>
<comment type="caution">
    <text evidence="1">The sequence shown here is derived from an EMBL/GenBank/DDBJ whole genome shotgun (WGS) entry which is preliminary data.</text>
</comment>
<name>A0A9P5NF47_GYMJU</name>
<reference evidence="1" key="1">
    <citation type="submission" date="2020-11" db="EMBL/GenBank/DDBJ databases">
        <authorList>
            <consortium name="DOE Joint Genome Institute"/>
            <person name="Ahrendt S."/>
            <person name="Riley R."/>
            <person name="Andreopoulos W."/>
            <person name="LaButti K."/>
            <person name="Pangilinan J."/>
            <person name="Ruiz-duenas F.J."/>
            <person name="Barrasa J.M."/>
            <person name="Sanchez-Garcia M."/>
            <person name="Camarero S."/>
            <person name="Miyauchi S."/>
            <person name="Serrano A."/>
            <person name="Linde D."/>
            <person name="Babiker R."/>
            <person name="Drula E."/>
            <person name="Ayuso-Fernandez I."/>
            <person name="Pacheco R."/>
            <person name="Padilla G."/>
            <person name="Ferreira P."/>
            <person name="Barriuso J."/>
            <person name="Kellner H."/>
            <person name="Castanera R."/>
            <person name="Alfaro M."/>
            <person name="Ramirez L."/>
            <person name="Pisabarro A.G."/>
            <person name="Kuo A."/>
            <person name="Tritt A."/>
            <person name="Lipzen A."/>
            <person name="He G."/>
            <person name="Yan M."/>
            <person name="Ng V."/>
            <person name="Cullen D."/>
            <person name="Martin F."/>
            <person name="Rosso M.-N."/>
            <person name="Henrissat B."/>
            <person name="Hibbett D."/>
            <person name="Martinez A.T."/>
            <person name="Grigoriev I.V."/>
        </authorList>
    </citation>
    <scope>NUCLEOTIDE SEQUENCE</scope>
    <source>
        <strain evidence="1">AH 44721</strain>
    </source>
</reference>
<keyword evidence="2" id="KW-1185">Reference proteome</keyword>
<accession>A0A9P5NF47</accession>
<sequence length="82" mass="9349">MRCLYFSAIFHSRYPHPIIVISLSPRTPRDVSNTPAPQMCERAQGQVLQRPTFPPSNSFHISASPLYTGHRALNQAEDTQRR</sequence>
<organism evidence="1 2">
    <name type="scientific">Gymnopilus junonius</name>
    <name type="common">Spectacular rustgill mushroom</name>
    <name type="synonym">Gymnopilus spectabilis subsp. junonius</name>
    <dbReference type="NCBI Taxonomy" id="109634"/>
    <lineage>
        <taxon>Eukaryota</taxon>
        <taxon>Fungi</taxon>
        <taxon>Dikarya</taxon>
        <taxon>Basidiomycota</taxon>
        <taxon>Agaricomycotina</taxon>
        <taxon>Agaricomycetes</taxon>
        <taxon>Agaricomycetidae</taxon>
        <taxon>Agaricales</taxon>
        <taxon>Agaricineae</taxon>
        <taxon>Hymenogastraceae</taxon>
        <taxon>Gymnopilus</taxon>
    </lineage>
</organism>
<proteinExistence type="predicted"/>
<dbReference type="EMBL" id="JADNYJ010000133">
    <property type="protein sequence ID" value="KAF8881273.1"/>
    <property type="molecule type" value="Genomic_DNA"/>
</dbReference>
<gene>
    <name evidence="1" type="ORF">CPB84DRAFT_253889</name>
</gene>
<dbReference type="AlphaFoldDB" id="A0A9P5NF47"/>
<protein>
    <submittedName>
        <fullName evidence="1">Uncharacterized protein</fullName>
    </submittedName>
</protein>
<evidence type="ECO:0000313" key="1">
    <source>
        <dbReference type="EMBL" id="KAF8881273.1"/>
    </source>
</evidence>